<sequence length="116" mass="12762">SLLISRADVFVRFVVGTSGFSTFASLSNALRWQTEWAASLPPLRKEGFMPNYVVTDVCAREHRCFKAPPEVRISEIAWHGKEVTERSCGDVVARYGGGGDKCDLLKAVDNGGKQEL</sequence>
<comment type="caution">
    <text evidence="1">The sequence shown here is derived from an EMBL/GenBank/DDBJ whole genome shotgun (WGS) entry which is preliminary data.</text>
</comment>
<protein>
    <submittedName>
        <fullName evidence="1">Uncharacterized protein</fullName>
    </submittedName>
</protein>
<dbReference type="Proteomes" id="UP000654075">
    <property type="component" value="Unassembled WGS sequence"/>
</dbReference>
<feature type="non-terminal residue" evidence="1">
    <location>
        <position position="1"/>
    </location>
</feature>
<gene>
    <name evidence="1" type="ORF">PGLA1383_LOCUS45520</name>
    <name evidence="2" type="ORF">PGLA2088_LOCUS6437</name>
</gene>
<dbReference type="AlphaFoldDB" id="A0A813GU09"/>
<organism evidence="1 3">
    <name type="scientific">Polarella glacialis</name>
    <name type="common">Dinoflagellate</name>
    <dbReference type="NCBI Taxonomy" id="89957"/>
    <lineage>
        <taxon>Eukaryota</taxon>
        <taxon>Sar</taxon>
        <taxon>Alveolata</taxon>
        <taxon>Dinophyceae</taxon>
        <taxon>Suessiales</taxon>
        <taxon>Suessiaceae</taxon>
        <taxon>Polarella</taxon>
    </lineage>
</organism>
<accession>A0A813GU09</accession>
<keyword evidence="3" id="KW-1185">Reference proteome</keyword>
<evidence type="ECO:0000313" key="2">
    <source>
        <dbReference type="EMBL" id="CAE8648291.1"/>
    </source>
</evidence>
<reference evidence="1" key="1">
    <citation type="submission" date="2021-02" db="EMBL/GenBank/DDBJ databases">
        <authorList>
            <person name="Dougan E. K."/>
            <person name="Rhodes N."/>
            <person name="Thang M."/>
            <person name="Chan C."/>
        </authorList>
    </citation>
    <scope>NUCLEOTIDE SEQUENCE</scope>
</reference>
<dbReference type="EMBL" id="CAJNNW010006418">
    <property type="protein sequence ID" value="CAE8648291.1"/>
    <property type="molecule type" value="Genomic_DNA"/>
</dbReference>
<evidence type="ECO:0000313" key="3">
    <source>
        <dbReference type="Proteomes" id="UP000654075"/>
    </source>
</evidence>
<dbReference type="OrthoDB" id="10350212at2759"/>
<dbReference type="Proteomes" id="UP000626109">
    <property type="component" value="Unassembled WGS sequence"/>
</dbReference>
<name>A0A813GU09_POLGL</name>
<evidence type="ECO:0000313" key="1">
    <source>
        <dbReference type="EMBL" id="CAE8628919.1"/>
    </source>
</evidence>
<dbReference type="EMBL" id="CAJNNV010029541">
    <property type="protein sequence ID" value="CAE8628919.1"/>
    <property type="molecule type" value="Genomic_DNA"/>
</dbReference>
<proteinExistence type="predicted"/>